<comment type="caution">
    <text evidence="1">The sequence shown here is derived from an EMBL/GenBank/DDBJ whole genome shotgun (WGS) entry which is preliminary data.</text>
</comment>
<dbReference type="STRING" id="1658174.A0A1J9P295"/>
<organism evidence="1 2">
    <name type="scientific">Blastomyces percursus</name>
    <dbReference type="NCBI Taxonomy" id="1658174"/>
    <lineage>
        <taxon>Eukaryota</taxon>
        <taxon>Fungi</taxon>
        <taxon>Dikarya</taxon>
        <taxon>Ascomycota</taxon>
        <taxon>Pezizomycotina</taxon>
        <taxon>Eurotiomycetes</taxon>
        <taxon>Eurotiomycetidae</taxon>
        <taxon>Onygenales</taxon>
        <taxon>Ajellomycetaceae</taxon>
        <taxon>Blastomyces</taxon>
    </lineage>
</organism>
<sequence>MKIHEYKQRQFDTQSNGIQRLKDWMEKTVSSTLEKVHFKPREPILHGMQVSENSAGATGTISMEIAVGKYKKAIKPPSKPTDLSTWISEWENAMTLGTDKKVGATQSPYE</sequence>
<keyword evidence="2" id="KW-1185">Reference proteome</keyword>
<proteinExistence type="predicted"/>
<dbReference type="EMBL" id="LGTZ01003221">
    <property type="protein sequence ID" value="OJD09962.1"/>
    <property type="molecule type" value="Genomic_DNA"/>
</dbReference>
<evidence type="ECO:0000313" key="2">
    <source>
        <dbReference type="Proteomes" id="UP000242791"/>
    </source>
</evidence>
<dbReference type="Proteomes" id="UP000242791">
    <property type="component" value="Unassembled WGS sequence"/>
</dbReference>
<accession>A0A1J9P295</accession>
<dbReference type="VEuPathDB" id="FungiDB:ACJ73_09998"/>
<dbReference type="AlphaFoldDB" id="A0A1J9P295"/>
<evidence type="ECO:0000313" key="1">
    <source>
        <dbReference type="EMBL" id="OJD09962.1"/>
    </source>
</evidence>
<dbReference type="OrthoDB" id="5095651at2759"/>
<reference evidence="1 2" key="1">
    <citation type="submission" date="2015-08" db="EMBL/GenBank/DDBJ databases">
        <title>Emmonsia species relationships and genome sequence.</title>
        <authorList>
            <person name="Cuomo C.A."/>
            <person name="Schwartz I.S."/>
            <person name="Kenyon C."/>
            <person name="De Hoog G.S."/>
            <person name="Govender N.P."/>
            <person name="Botha A."/>
            <person name="Moreno L."/>
            <person name="De Vries M."/>
            <person name="Munoz J.F."/>
            <person name="Stielow J.B."/>
        </authorList>
    </citation>
    <scope>NUCLEOTIDE SEQUENCE [LARGE SCALE GENOMIC DNA]</scope>
    <source>
        <strain evidence="1 2">EI222</strain>
    </source>
</reference>
<gene>
    <name evidence="1" type="ORF">ACJ73_09998</name>
</gene>
<protein>
    <submittedName>
        <fullName evidence="1">Uncharacterized protein</fullName>
    </submittedName>
</protein>
<name>A0A1J9P295_9EURO</name>